<dbReference type="InterPro" id="IPR038732">
    <property type="entry name" value="HpyO/CreE_NAD-binding"/>
</dbReference>
<evidence type="ECO:0000313" key="2">
    <source>
        <dbReference type="EMBL" id="MCS5716131.1"/>
    </source>
</evidence>
<gene>
    <name evidence="2" type="ORF">NVV95_16415</name>
</gene>
<comment type="caution">
    <text evidence="2">The sequence shown here is derived from an EMBL/GenBank/DDBJ whole genome shotgun (WGS) entry which is preliminary data.</text>
</comment>
<keyword evidence="3" id="KW-1185">Reference proteome</keyword>
<proteinExistence type="predicted"/>
<dbReference type="EMBL" id="JANTEZ010000008">
    <property type="protein sequence ID" value="MCS5716131.1"/>
    <property type="molecule type" value="Genomic_DNA"/>
</dbReference>
<evidence type="ECO:0000313" key="3">
    <source>
        <dbReference type="Proteomes" id="UP001165580"/>
    </source>
</evidence>
<dbReference type="PANTHER" id="PTHR40254">
    <property type="entry name" value="BLR0577 PROTEIN"/>
    <property type="match status" value="1"/>
</dbReference>
<dbReference type="Proteomes" id="UP001165580">
    <property type="component" value="Unassembled WGS sequence"/>
</dbReference>
<reference evidence="2" key="1">
    <citation type="submission" date="2022-08" db="EMBL/GenBank/DDBJ databases">
        <authorList>
            <person name="Deng Y."/>
            <person name="Han X.-F."/>
            <person name="Zhang Y.-Q."/>
        </authorList>
    </citation>
    <scope>NUCLEOTIDE SEQUENCE</scope>
    <source>
        <strain evidence="2">CPCC 205716</strain>
    </source>
</reference>
<name>A0ABT2GN12_9MICO</name>
<sequence>MSARIPAPSHPAPTRPAAPVSIAIVGAGPRGVGVLERLAANLDELWGRDRRTRDGAPALVVHLVDPHPAGPGRIWRHDQSPLLKLNSMAADVTMFTDETSTVDGPVRPGPSLIEWVDRVRSGSIRVPADRLDDALRAELRHLGPASFPTRRLQSLYLRWFHEEALAALGPGVEVREHRARATAVTELPDGRRRVGLDRGRALTVDLVLYSLGHTGADPQPEHARLIDFARRRELYYLPPAFTADADTRAIVPGQRLIVRGFGLAAVDLIVLLTEGRGGVFRREEGRLRYEPSGREPRILIGSRRGVPYHSKIGSALAGEAPTGRFFTPAVAAELEASRGSLDFAADVWPLIAQEMLWGYYRELATGHPERVRIGWAEFAARFEALDPRASIAATASGSPAAVPCGRGFAAPVVSDAADEERVRRDAAALTELIEHAVIHEIDRLFLPTLDRPLDRVLDHPLDFPADGAEDLQQRVRDYIERDLRLRTRPEHSATLGLFIALLTSLFALAEIVSSPTWTARSRVEDINGWWLGWFSFIASGPPAHRLEELLALSEAGVVHFLGAGLRVEADEEGGVFRASSADHEEVTASALVDARLPETSVTRSDNALLRALLDAGAAVEDVAHDAHFRAPTGRLAVRPDDRRVLHADEPSGRSYAIGPYTNSPFVGAFSRPRTNAVACRENDRVARALLRHLADLAAPELAAPAAPAADNATPLPPDAFTDRLWGEFAARPR</sequence>
<evidence type="ECO:0000259" key="1">
    <source>
        <dbReference type="Pfam" id="PF13454"/>
    </source>
</evidence>
<dbReference type="SUPFAM" id="SSF51971">
    <property type="entry name" value="Nucleotide-binding domain"/>
    <property type="match status" value="1"/>
</dbReference>
<dbReference type="Pfam" id="PF13454">
    <property type="entry name" value="NAD_binding_9"/>
    <property type="match status" value="1"/>
</dbReference>
<protein>
    <submittedName>
        <fullName evidence="2">FAD/NAD(P)-binding protein</fullName>
    </submittedName>
</protein>
<organism evidence="2 3">
    <name type="scientific">Herbiconiux gentiana</name>
    <dbReference type="NCBI Taxonomy" id="2970912"/>
    <lineage>
        <taxon>Bacteria</taxon>
        <taxon>Bacillati</taxon>
        <taxon>Actinomycetota</taxon>
        <taxon>Actinomycetes</taxon>
        <taxon>Micrococcales</taxon>
        <taxon>Microbacteriaceae</taxon>
        <taxon>Herbiconiux</taxon>
    </lineage>
</organism>
<dbReference type="PANTHER" id="PTHR40254:SF1">
    <property type="entry name" value="BLR0577 PROTEIN"/>
    <property type="match status" value="1"/>
</dbReference>
<feature type="domain" description="FAD-dependent urate hydroxylase HpyO/Asp monooxygenase CreE-like FAD/NAD(P)-binding" evidence="1">
    <location>
        <begin position="23"/>
        <end position="213"/>
    </location>
</feature>
<dbReference type="RefSeq" id="WP_259487628.1">
    <property type="nucleotide sequence ID" value="NZ_JANTEZ010000008.1"/>
</dbReference>
<dbReference type="InterPro" id="IPR052189">
    <property type="entry name" value="L-asp_N-monooxygenase_NS-form"/>
</dbReference>
<accession>A0ABT2GN12</accession>